<dbReference type="Proteomes" id="UP000813461">
    <property type="component" value="Unassembled WGS sequence"/>
</dbReference>
<accession>A0A8K0QWS7</accession>
<name>A0A8K0QWS7_9PLEO</name>
<comment type="caution">
    <text evidence="2">The sequence shown here is derived from an EMBL/GenBank/DDBJ whole genome shotgun (WGS) entry which is preliminary data.</text>
</comment>
<dbReference type="OrthoDB" id="10355891at2759"/>
<feature type="region of interest" description="Disordered" evidence="1">
    <location>
        <begin position="299"/>
        <end position="318"/>
    </location>
</feature>
<sequence length="697" mass="78547">MSFANSSTADARPACLNMRPTWSLARIINTNSHLPRPIIVRLLDNRLTSPSKIAQTTTARRDEARQKAAHKRRGIQFQPEHLSSLKNIERPLRLSALSQRIAHQLSEQQLRCAQRGSEIDSKAVHLTHLNSQGPAMNDILLTLLKLLRDGRSPDFEQTFDFFKSHLQLAEPLLRHLGSWAKDSNWDWKSFKSLHDMMYEQAERGDSPQSGTRQPLIKLLEHYAGIIGIRLNPSLRVIGSSVQFDFASGAPPLWGVGIDTDVEITEPPAPSSHFPDQSNLPSGGSGNDFSFSAPESNSNNFTAIRGSGQDATPGFDTGMTILSSPSDTYDSALISNFDTFLGLYTHPSVSTACQREIDRLKEQRGSLHPVDLSQDFLEPFIISVRTFLAHADWSYHHAECFARNASSWIQLTVDLREALKNERWVWDSLGRDLWVLRQDLIKVGVVASEQLEMLPEQHQSVTKRPCNREWEAWQTLHLDVRPGFASMTVPGADMAAHTIESTVNDTPNTLMENDEPTTEIHAVPESLLASSNDFAATTQNDILQGLNTFDPNNVHRNSDLLAIFSHPTFRALISTSLANLRHTMVEKGTTATIDTVFLRRVCGYFIHAYKQSWFRWQKFEKNEAVLDSKQQLNILRDELATVDIGHNMDEARALKRDVDDLIDVLEGKELRSKFPVQLRPKMEDFRSTVEVTQAAAWY</sequence>
<gene>
    <name evidence="2" type="ORF">FB567DRAFT_597367</name>
</gene>
<reference evidence="2" key="1">
    <citation type="journal article" date="2021" name="Nat. Commun.">
        <title>Genetic determinants of endophytism in the Arabidopsis root mycobiome.</title>
        <authorList>
            <person name="Mesny F."/>
            <person name="Miyauchi S."/>
            <person name="Thiergart T."/>
            <person name="Pickel B."/>
            <person name="Atanasova L."/>
            <person name="Karlsson M."/>
            <person name="Huettel B."/>
            <person name="Barry K.W."/>
            <person name="Haridas S."/>
            <person name="Chen C."/>
            <person name="Bauer D."/>
            <person name="Andreopoulos W."/>
            <person name="Pangilinan J."/>
            <person name="LaButti K."/>
            <person name="Riley R."/>
            <person name="Lipzen A."/>
            <person name="Clum A."/>
            <person name="Drula E."/>
            <person name="Henrissat B."/>
            <person name="Kohler A."/>
            <person name="Grigoriev I.V."/>
            <person name="Martin F.M."/>
            <person name="Hacquard S."/>
        </authorList>
    </citation>
    <scope>NUCLEOTIDE SEQUENCE</scope>
    <source>
        <strain evidence="2">MPI-SDFR-AT-0120</strain>
    </source>
</reference>
<keyword evidence="3" id="KW-1185">Reference proteome</keyword>
<evidence type="ECO:0000313" key="2">
    <source>
        <dbReference type="EMBL" id="KAH7074214.1"/>
    </source>
</evidence>
<dbReference type="EMBL" id="JAGMVJ010000021">
    <property type="protein sequence ID" value="KAH7074214.1"/>
    <property type="molecule type" value="Genomic_DNA"/>
</dbReference>
<proteinExistence type="predicted"/>
<evidence type="ECO:0000313" key="3">
    <source>
        <dbReference type="Proteomes" id="UP000813461"/>
    </source>
</evidence>
<dbReference type="AlphaFoldDB" id="A0A8K0QWS7"/>
<evidence type="ECO:0000256" key="1">
    <source>
        <dbReference type="SAM" id="MobiDB-lite"/>
    </source>
</evidence>
<feature type="region of interest" description="Disordered" evidence="1">
    <location>
        <begin position="51"/>
        <end position="73"/>
    </location>
</feature>
<organism evidence="2 3">
    <name type="scientific">Paraphoma chrysanthemicola</name>
    <dbReference type="NCBI Taxonomy" id="798071"/>
    <lineage>
        <taxon>Eukaryota</taxon>
        <taxon>Fungi</taxon>
        <taxon>Dikarya</taxon>
        <taxon>Ascomycota</taxon>
        <taxon>Pezizomycotina</taxon>
        <taxon>Dothideomycetes</taxon>
        <taxon>Pleosporomycetidae</taxon>
        <taxon>Pleosporales</taxon>
        <taxon>Pleosporineae</taxon>
        <taxon>Phaeosphaeriaceae</taxon>
        <taxon>Paraphoma</taxon>
    </lineage>
</organism>
<feature type="region of interest" description="Disordered" evidence="1">
    <location>
        <begin position="261"/>
        <end position="291"/>
    </location>
</feature>
<protein>
    <submittedName>
        <fullName evidence="2">Uncharacterized protein</fullName>
    </submittedName>
</protein>
<feature type="compositionally biased region" description="Polar residues" evidence="1">
    <location>
        <begin position="273"/>
        <end position="291"/>
    </location>
</feature>